<reference evidence="7" key="1">
    <citation type="journal article" date="2020" name="Nature">
        <title>Giant virus diversity and host interactions through global metagenomics.</title>
        <authorList>
            <person name="Schulz F."/>
            <person name="Roux S."/>
            <person name="Paez-Espino D."/>
            <person name="Jungbluth S."/>
            <person name="Walsh D.A."/>
            <person name="Denef V.J."/>
            <person name="McMahon K.D."/>
            <person name="Konstantinidis K.T."/>
            <person name="Eloe-Fadrosh E.A."/>
            <person name="Kyrpides N.C."/>
            <person name="Woyke T."/>
        </authorList>
    </citation>
    <scope>NUCLEOTIDE SEQUENCE</scope>
    <source>
        <strain evidence="7">GVMAG-S-1091796-13</strain>
    </source>
</reference>
<evidence type="ECO:0000256" key="4">
    <source>
        <dbReference type="ARBA" id="ARBA00022769"/>
    </source>
</evidence>
<dbReference type="Pfam" id="PF03851">
    <property type="entry name" value="UvdE"/>
    <property type="match status" value="1"/>
</dbReference>
<dbReference type="EMBL" id="MN740714">
    <property type="protein sequence ID" value="QHS80502.1"/>
    <property type="molecule type" value="Genomic_DNA"/>
</dbReference>
<sequence>MTLSNLNMGYCCINTELRKLGIFCSRTCRLDTVNQNSIEYIYQLAWQNINDLPAIFRWNYKNNIFLYRMSSEMFPFASHPDYYLIYDLEQFRSRLQEIGEIAKHYNQTLTFHPGQYNQLTSHRESVVEKSVIDIDLHAKILDMMNCGRDSVIVIHGGSKNGGKELALSRFKENFYKLSESSRSRLVLENCEMAYSIEDLLEVSKLLKICVVIDYHHHNINPGTIKDDDALINITNEVLDIWKSRDITPLFHLSESRRGVKISDSITARRAHSDYVTNLPLALIRTLERSKINLDIEAKMKEQAVLRLQQKYFN</sequence>
<evidence type="ECO:0000313" key="7">
    <source>
        <dbReference type="EMBL" id="QHS80502.1"/>
    </source>
</evidence>
<keyword evidence="6" id="KW-0234">DNA repair</keyword>
<dbReference type="SUPFAM" id="SSF51658">
    <property type="entry name" value="Xylose isomerase-like"/>
    <property type="match status" value="1"/>
</dbReference>
<dbReference type="InterPro" id="IPR004601">
    <property type="entry name" value="UvdE"/>
</dbReference>
<keyword evidence="3" id="KW-0227">DNA damage</keyword>
<dbReference type="PANTHER" id="PTHR31290:SF5">
    <property type="entry name" value="UV-DAMAGE ENDONUCLEASE"/>
    <property type="match status" value="1"/>
</dbReference>
<dbReference type="GO" id="GO:0004519">
    <property type="term" value="F:endonuclease activity"/>
    <property type="evidence" value="ECO:0007669"/>
    <property type="project" value="UniProtKB-KW"/>
</dbReference>
<organism evidence="7">
    <name type="scientific">viral metagenome</name>
    <dbReference type="NCBI Taxonomy" id="1070528"/>
    <lineage>
        <taxon>unclassified sequences</taxon>
        <taxon>metagenomes</taxon>
        <taxon>organismal metagenomes</taxon>
    </lineage>
</organism>
<accession>A0A6C0AL83</accession>
<dbReference type="Gene3D" id="3.20.20.150">
    <property type="entry name" value="Divalent-metal-dependent TIM barrel enzymes"/>
    <property type="match status" value="1"/>
</dbReference>
<evidence type="ECO:0000256" key="6">
    <source>
        <dbReference type="ARBA" id="ARBA00023204"/>
    </source>
</evidence>
<dbReference type="GO" id="GO:0016787">
    <property type="term" value="F:hydrolase activity"/>
    <property type="evidence" value="ECO:0007669"/>
    <property type="project" value="UniProtKB-KW"/>
</dbReference>
<evidence type="ECO:0000256" key="2">
    <source>
        <dbReference type="ARBA" id="ARBA00022759"/>
    </source>
</evidence>
<evidence type="ECO:0000256" key="1">
    <source>
        <dbReference type="ARBA" id="ARBA00022722"/>
    </source>
</evidence>
<evidence type="ECO:0000256" key="3">
    <source>
        <dbReference type="ARBA" id="ARBA00022763"/>
    </source>
</evidence>
<protein>
    <recommendedName>
        <fullName evidence="8">UV damage repair endonuclease</fullName>
    </recommendedName>
</protein>
<dbReference type="GO" id="GO:0006289">
    <property type="term" value="P:nucleotide-excision repair"/>
    <property type="evidence" value="ECO:0007669"/>
    <property type="project" value="InterPro"/>
</dbReference>
<proteinExistence type="predicted"/>
<keyword evidence="1" id="KW-0540">Nuclease</keyword>
<evidence type="ECO:0008006" key="8">
    <source>
        <dbReference type="Google" id="ProtNLM"/>
    </source>
</evidence>
<keyword evidence="5" id="KW-0378">Hydrolase</keyword>
<dbReference type="GO" id="GO:0009411">
    <property type="term" value="P:response to UV"/>
    <property type="evidence" value="ECO:0007669"/>
    <property type="project" value="InterPro"/>
</dbReference>
<dbReference type="PANTHER" id="PTHR31290">
    <property type="entry name" value="UV-DAMAGE ENDONUCLEASE"/>
    <property type="match status" value="1"/>
</dbReference>
<name>A0A6C0AL83_9ZZZZ</name>
<keyword evidence="4" id="KW-0228">DNA excision</keyword>
<evidence type="ECO:0000256" key="5">
    <source>
        <dbReference type="ARBA" id="ARBA00022801"/>
    </source>
</evidence>
<keyword evidence="2" id="KW-0255">Endonuclease</keyword>
<dbReference type="NCBIfam" id="TIGR00629">
    <property type="entry name" value="uvde"/>
    <property type="match status" value="1"/>
</dbReference>
<dbReference type="AlphaFoldDB" id="A0A6C0AL83"/>
<dbReference type="InterPro" id="IPR036237">
    <property type="entry name" value="Xyl_isomerase-like_sf"/>
</dbReference>